<dbReference type="Pfam" id="PF12836">
    <property type="entry name" value="HHH_3"/>
    <property type="match status" value="1"/>
</dbReference>
<comment type="caution">
    <text evidence="2">The sequence shown here is derived from an EMBL/GenBank/DDBJ whole genome shotgun (WGS) entry which is preliminary data.</text>
</comment>
<accession>A0A645AYW4</accession>
<dbReference type="PANTHER" id="PTHR21180">
    <property type="entry name" value="ENDONUCLEASE/EXONUCLEASE/PHOSPHATASE FAMILY DOMAIN-CONTAINING PROTEIN 1"/>
    <property type="match status" value="1"/>
</dbReference>
<dbReference type="InterPro" id="IPR003583">
    <property type="entry name" value="Hlx-hairpin-Hlx_DNA-bd_motif"/>
</dbReference>
<evidence type="ECO:0000259" key="1">
    <source>
        <dbReference type="SMART" id="SM00278"/>
    </source>
</evidence>
<feature type="domain" description="Helix-hairpin-helix DNA-binding motif class 1" evidence="1">
    <location>
        <begin position="153"/>
        <end position="172"/>
    </location>
</feature>
<dbReference type="InterPro" id="IPR010994">
    <property type="entry name" value="RuvA_2-like"/>
</dbReference>
<evidence type="ECO:0000313" key="2">
    <source>
        <dbReference type="EMBL" id="MPM58329.1"/>
    </source>
</evidence>
<gene>
    <name evidence="2" type="ORF">SDC9_105160</name>
</gene>
<dbReference type="Gene3D" id="1.10.150.280">
    <property type="entry name" value="AF1531-like domain"/>
    <property type="match status" value="1"/>
</dbReference>
<proteinExistence type="predicted"/>
<dbReference type="InterPro" id="IPR051675">
    <property type="entry name" value="Endo/Exo/Phosphatase_dom_1"/>
</dbReference>
<sequence length="240" mass="27030">MEAPTGRHLAKLSKRKNFAGELLGGMAKISSHLANHSGVSHSTQYIIGAAGETDRDIILSANKLYKSYQLKRAYFSAFQPVENTPLAGIPAAPLLRENRLYQTDFLLRTYGFTVNDLVFESEGNLDLNIDPKLAFALHNARLFPLEINKASYQDLLKVPGIGPKTAQKIIHIRRHHAFKDFFELKNIGIVLKRALSFVTLNGKFFGNRALLTKPSRPLYQQLSLWGDNRDIMLTNTFFNN</sequence>
<dbReference type="PANTHER" id="PTHR21180:SF9">
    <property type="entry name" value="TYPE II SECRETION SYSTEM PROTEIN K"/>
    <property type="match status" value="1"/>
</dbReference>
<reference evidence="2" key="1">
    <citation type="submission" date="2019-08" db="EMBL/GenBank/DDBJ databases">
        <authorList>
            <person name="Kucharzyk K."/>
            <person name="Murdoch R.W."/>
            <person name="Higgins S."/>
            <person name="Loffler F."/>
        </authorList>
    </citation>
    <scope>NUCLEOTIDE SEQUENCE</scope>
</reference>
<dbReference type="EMBL" id="VSSQ01016707">
    <property type="protein sequence ID" value="MPM58329.1"/>
    <property type="molecule type" value="Genomic_DNA"/>
</dbReference>
<protein>
    <recommendedName>
        <fullName evidence="1">Helix-hairpin-helix DNA-binding motif class 1 domain-containing protein</fullName>
    </recommendedName>
</protein>
<dbReference type="SUPFAM" id="SSF47781">
    <property type="entry name" value="RuvA domain 2-like"/>
    <property type="match status" value="1"/>
</dbReference>
<name>A0A645AYW4_9ZZZZ</name>
<dbReference type="GO" id="GO:0006281">
    <property type="term" value="P:DNA repair"/>
    <property type="evidence" value="ECO:0007669"/>
    <property type="project" value="InterPro"/>
</dbReference>
<organism evidence="2">
    <name type="scientific">bioreactor metagenome</name>
    <dbReference type="NCBI Taxonomy" id="1076179"/>
    <lineage>
        <taxon>unclassified sequences</taxon>
        <taxon>metagenomes</taxon>
        <taxon>ecological metagenomes</taxon>
    </lineage>
</organism>
<dbReference type="GO" id="GO:0003677">
    <property type="term" value="F:DNA binding"/>
    <property type="evidence" value="ECO:0007669"/>
    <property type="project" value="InterPro"/>
</dbReference>
<dbReference type="SMART" id="SM00278">
    <property type="entry name" value="HhH1"/>
    <property type="match status" value="1"/>
</dbReference>
<dbReference type="AlphaFoldDB" id="A0A645AYW4"/>